<keyword evidence="6 13" id="KW-0812">Transmembrane</keyword>
<evidence type="ECO:0000256" key="3">
    <source>
        <dbReference type="ARBA" id="ARBA00021622"/>
    </source>
</evidence>
<dbReference type="NCBIfam" id="TIGR00328">
    <property type="entry name" value="flhB"/>
    <property type="match status" value="1"/>
</dbReference>
<evidence type="ECO:0000256" key="13">
    <source>
        <dbReference type="RuleBase" id="RU364091"/>
    </source>
</evidence>
<evidence type="ECO:0000256" key="10">
    <source>
        <dbReference type="ARBA" id="ARBA00023136"/>
    </source>
</evidence>
<evidence type="ECO:0000313" key="16">
    <source>
        <dbReference type="Proteomes" id="UP000242432"/>
    </source>
</evidence>
<dbReference type="EMBL" id="FUXX01000004">
    <property type="protein sequence ID" value="SKA58432.1"/>
    <property type="molecule type" value="Genomic_DNA"/>
</dbReference>
<gene>
    <name evidence="13" type="primary">flhB</name>
    <name evidence="15" type="ORF">SAMN02745213_00448</name>
</gene>
<evidence type="ECO:0000256" key="12">
    <source>
        <dbReference type="ARBA" id="ARBA00025078"/>
    </source>
</evidence>
<feature type="transmembrane region" description="Helical" evidence="13">
    <location>
        <begin position="87"/>
        <end position="109"/>
    </location>
</feature>
<keyword evidence="15" id="KW-0282">Flagellum</keyword>
<feature type="region of interest" description="Disordered" evidence="14">
    <location>
        <begin position="356"/>
        <end position="375"/>
    </location>
</feature>
<organism evidence="15 16">
    <name type="scientific">Succinivibrio dextrinosolvens DSM 3072</name>
    <dbReference type="NCBI Taxonomy" id="1123324"/>
    <lineage>
        <taxon>Bacteria</taxon>
        <taxon>Pseudomonadati</taxon>
        <taxon>Pseudomonadota</taxon>
        <taxon>Gammaproteobacteria</taxon>
        <taxon>Aeromonadales</taxon>
        <taxon>Succinivibrionaceae</taxon>
        <taxon>Succinivibrio</taxon>
    </lineage>
</organism>
<keyword evidence="10 13" id="KW-0472">Membrane</keyword>
<keyword evidence="9 13" id="KW-1133">Transmembrane helix</keyword>
<evidence type="ECO:0000256" key="2">
    <source>
        <dbReference type="ARBA" id="ARBA00010690"/>
    </source>
</evidence>
<feature type="transmembrane region" description="Helical" evidence="13">
    <location>
        <begin position="31"/>
        <end position="51"/>
    </location>
</feature>
<keyword evidence="15" id="KW-0969">Cilium</keyword>
<keyword evidence="16" id="KW-1185">Reference proteome</keyword>
<comment type="similarity">
    <text evidence="2 13">Belongs to the type III secretion exporter family.</text>
</comment>
<name>A0A1T4V0F6_9GAMM</name>
<dbReference type="InterPro" id="IPR006136">
    <property type="entry name" value="FlhB"/>
</dbReference>
<evidence type="ECO:0000256" key="8">
    <source>
        <dbReference type="ARBA" id="ARBA00022927"/>
    </source>
</evidence>
<dbReference type="STRING" id="83771.SAMN02910357_01519"/>
<dbReference type="RefSeq" id="WP_078928028.1">
    <property type="nucleotide sequence ID" value="NZ_FUXX01000004.1"/>
</dbReference>
<dbReference type="Pfam" id="PF01312">
    <property type="entry name" value="Bac_export_2"/>
    <property type="match status" value="1"/>
</dbReference>
<keyword evidence="15" id="KW-0966">Cell projection</keyword>
<evidence type="ECO:0000256" key="4">
    <source>
        <dbReference type="ARBA" id="ARBA00022448"/>
    </source>
</evidence>
<dbReference type="GO" id="GO:0005886">
    <property type="term" value="C:plasma membrane"/>
    <property type="evidence" value="ECO:0007669"/>
    <property type="project" value="UniProtKB-SubCell"/>
</dbReference>
<evidence type="ECO:0000256" key="9">
    <source>
        <dbReference type="ARBA" id="ARBA00022989"/>
    </source>
</evidence>
<reference evidence="16" key="1">
    <citation type="submission" date="2017-02" db="EMBL/GenBank/DDBJ databases">
        <authorList>
            <person name="Varghese N."/>
            <person name="Submissions S."/>
        </authorList>
    </citation>
    <scope>NUCLEOTIDE SEQUENCE [LARGE SCALE GENOMIC DNA]</scope>
    <source>
        <strain evidence="16">DSM 3072</strain>
    </source>
</reference>
<feature type="transmembrane region" description="Helical" evidence="13">
    <location>
        <begin position="184"/>
        <end position="205"/>
    </location>
</feature>
<sequence length="375" mass="42240">MADNDEKTEQPTGKKLSDARNKGQVPRSKEAATFIVLLAGVLSLWAFAGMLGKSIRQIMNNSFNLTRDQIFYEDEIRRLFVANITEIALPILCISVILFFCGIFGNIFVGGFNFSHEAYQPKFDKLNPINGIGRIFSLNSIVELLKGILKVAFIGSFCYFALSGRINEVLTLSYLDPIGAIRRAMILLLQFMIIVVCAMLPIVLIDVPYQKWHYLKQLRMTKQEVKDEYKNTEGNPQIKGKIKQLQFQMAARRMMAKVPAADVVVTNPNHYAVALSYDPNGTLAPVVVAKGVDEIAEKIKEIARETNVPVIPIPPLARSLYYTTELDTEIPRGLFKAVAQVLAWVMGMKAFKEGKSQQRPRDLDMNPYIPDELRF</sequence>
<feature type="transmembrane region" description="Helical" evidence="13">
    <location>
        <begin position="144"/>
        <end position="163"/>
    </location>
</feature>
<evidence type="ECO:0000256" key="1">
    <source>
        <dbReference type="ARBA" id="ARBA00004651"/>
    </source>
</evidence>
<keyword evidence="11 13" id="KW-1006">Bacterial flagellum protein export</keyword>
<dbReference type="PRINTS" id="PR00950">
    <property type="entry name" value="TYPE3IMSPROT"/>
</dbReference>
<dbReference type="Gene3D" id="3.40.1690.10">
    <property type="entry name" value="secretion proteins EscU"/>
    <property type="match status" value="1"/>
</dbReference>
<evidence type="ECO:0000256" key="6">
    <source>
        <dbReference type="ARBA" id="ARBA00022692"/>
    </source>
</evidence>
<evidence type="ECO:0000313" key="15">
    <source>
        <dbReference type="EMBL" id="SKA58432.1"/>
    </source>
</evidence>
<dbReference type="InterPro" id="IPR029025">
    <property type="entry name" value="T3SS_substrate_exporter_C"/>
</dbReference>
<dbReference type="FunFam" id="3.40.1690.10:FF:000001">
    <property type="entry name" value="Flagellar biosynthetic protein FlhB"/>
    <property type="match status" value="1"/>
</dbReference>
<dbReference type="PANTHER" id="PTHR30531:SF12">
    <property type="entry name" value="FLAGELLAR BIOSYNTHETIC PROTEIN FLHB"/>
    <property type="match status" value="1"/>
</dbReference>
<dbReference type="AlphaFoldDB" id="A0A1T4V0F6"/>
<dbReference type="GO" id="GO:0044780">
    <property type="term" value="P:bacterial-type flagellum assembly"/>
    <property type="evidence" value="ECO:0007669"/>
    <property type="project" value="InterPro"/>
</dbReference>
<accession>A0A1T4V0F6</accession>
<protein>
    <recommendedName>
        <fullName evidence="3 13">Flagellar biosynthetic protein FlhB</fullName>
    </recommendedName>
</protein>
<feature type="region of interest" description="Disordered" evidence="14">
    <location>
        <begin position="1"/>
        <end position="24"/>
    </location>
</feature>
<evidence type="ECO:0000256" key="11">
    <source>
        <dbReference type="ARBA" id="ARBA00023225"/>
    </source>
</evidence>
<keyword evidence="4 13" id="KW-0813">Transport</keyword>
<comment type="function">
    <text evidence="12 13">Required for formation of the rod structure in the basal body of the flagellar apparatus. Together with FliI and FliH, may constitute the export apparatus of flagellin.</text>
</comment>
<dbReference type="Gene3D" id="6.10.250.2080">
    <property type="match status" value="1"/>
</dbReference>
<keyword evidence="7 13" id="KW-1005">Bacterial flagellum biogenesis</keyword>
<dbReference type="SUPFAM" id="SSF160544">
    <property type="entry name" value="EscU C-terminal domain-like"/>
    <property type="match status" value="1"/>
</dbReference>
<comment type="subcellular location">
    <subcellularLocation>
        <location evidence="1">Cell membrane</location>
        <topology evidence="1">Multi-pass membrane protein</topology>
    </subcellularLocation>
</comment>
<keyword evidence="5 13" id="KW-1003">Cell membrane</keyword>
<dbReference type="InterPro" id="IPR006135">
    <property type="entry name" value="T3SS_substrate_exporter"/>
</dbReference>
<evidence type="ECO:0000256" key="5">
    <source>
        <dbReference type="ARBA" id="ARBA00022475"/>
    </source>
</evidence>
<keyword evidence="8 13" id="KW-0653">Protein transport</keyword>
<dbReference type="GO" id="GO:0009306">
    <property type="term" value="P:protein secretion"/>
    <property type="evidence" value="ECO:0007669"/>
    <property type="project" value="InterPro"/>
</dbReference>
<proteinExistence type="inferred from homology"/>
<evidence type="ECO:0000256" key="14">
    <source>
        <dbReference type="SAM" id="MobiDB-lite"/>
    </source>
</evidence>
<evidence type="ECO:0000256" key="7">
    <source>
        <dbReference type="ARBA" id="ARBA00022795"/>
    </source>
</evidence>
<dbReference type="Proteomes" id="UP000242432">
    <property type="component" value="Unassembled WGS sequence"/>
</dbReference>
<dbReference type="PANTHER" id="PTHR30531">
    <property type="entry name" value="FLAGELLAR BIOSYNTHETIC PROTEIN FLHB"/>
    <property type="match status" value="1"/>
</dbReference>